<name>A0A210PG14_MIZYE</name>
<proteinExistence type="predicted"/>
<comment type="caution">
    <text evidence="1">The sequence shown here is derived from an EMBL/GenBank/DDBJ whole genome shotgun (WGS) entry which is preliminary data.</text>
</comment>
<dbReference type="AlphaFoldDB" id="A0A210PG14"/>
<gene>
    <name evidence="1" type="ORF">KP79_PYT24576</name>
</gene>
<keyword evidence="2" id="KW-1185">Reference proteome</keyword>
<sequence>MELIPVRTGERAKMLMEMVHVIVHRVSQEMFATLLRAANQAPLILAMRRIPAVKKRKRNAGGRVKLLFQREKENIKINRGSNILQGSTVLQEIGTLQLEETVIMSIFNIFTICFSI</sequence>
<protein>
    <submittedName>
        <fullName evidence="1">Uncharacterized protein</fullName>
    </submittedName>
</protein>
<dbReference type="Proteomes" id="UP000242188">
    <property type="component" value="Unassembled WGS sequence"/>
</dbReference>
<accession>A0A210PG14</accession>
<dbReference type="EMBL" id="NEDP02076728">
    <property type="protein sequence ID" value="OWF35425.1"/>
    <property type="molecule type" value="Genomic_DNA"/>
</dbReference>
<evidence type="ECO:0000313" key="2">
    <source>
        <dbReference type="Proteomes" id="UP000242188"/>
    </source>
</evidence>
<reference evidence="1 2" key="1">
    <citation type="journal article" date="2017" name="Nat. Ecol. Evol.">
        <title>Scallop genome provides insights into evolution of bilaterian karyotype and development.</title>
        <authorList>
            <person name="Wang S."/>
            <person name="Zhang J."/>
            <person name="Jiao W."/>
            <person name="Li J."/>
            <person name="Xun X."/>
            <person name="Sun Y."/>
            <person name="Guo X."/>
            <person name="Huan P."/>
            <person name="Dong B."/>
            <person name="Zhang L."/>
            <person name="Hu X."/>
            <person name="Sun X."/>
            <person name="Wang J."/>
            <person name="Zhao C."/>
            <person name="Wang Y."/>
            <person name="Wang D."/>
            <person name="Huang X."/>
            <person name="Wang R."/>
            <person name="Lv J."/>
            <person name="Li Y."/>
            <person name="Zhang Z."/>
            <person name="Liu B."/>
            <person name="Lu W."/>
            <person name="Hui Y."/>
            <person name="Liang J."/>
            <person name="Zhou Z."/>
            <person name="Hou R."/>
            <person name="Li X."/>
            <person name="Liu Y."/>
            <person name="Li H."/>
            <person name="Ning X."/>
            <person name="Lin Y."/>
            <person name="Zhao L."/>
            <person name="Xing Q."/>
            <person name="Dou J."/>
            <person name="Li Y."/>
            <person name="Mao J."/>
            <person name="Guo H."/>
            <person name="Dou H."/>
            <person name="Li T."/>
            <person name="Mu C."/>
            <person name="Jiang W."/>
            <person name="Fu Q."/>
            <person name="Fu X."/>
            <person name="Miao Y."/>
            <person name="Liu J."/>
            <person name="Yu Q."/>
            <person name="Li R."/>
            <person name="Liao H."/>
            <person name="Li X."/>
            <person name="Kong Y."/>
            <person name="Jiang Z."/>
            <person name="Chourrout D."/>
            <person name="Li R."/>
            <person name="Bao Z."/>
        </authorList>
    </citation>
    <scope>NUCLEOTIDE SEQUENCE [LARGE SCALE GENOMIC DNA]</scope>
    <source>
        <strain evidence="1 2">PY_sf001</strain>
    </source>
</reference>
<evidence type="ECO:0000313" key="1">
    <source>
        <dbReference type="EMBL" id="OWF35425.1"/>
    </source>
</evidence>
<organism evidence="1 2">
    <name type="scientific">Mizuhopecten yessoensis</name>
    <name type="common">Japanese scallop</name>
    <name type="synonym">Patinopecten yessoensis</name>
    <dbReference type="NCBI Taxonomy" id="6573"/>
    <lineage>
        <taxon>Eukaryota</taxon>
        <taxon>Metazoa</taxon>
        <taxon>Spiralia</taxon>
        <taxon>Lophotrochozoa</taxon>
        <taxon>Mollusca</taxon>
        <taxon>Bivalvia</taxon>
        <taxon>Autobranchia</taxon>
        <taxon>Pteriomorphia</taxon>
        <taxon>Pectinida</taxon>
        <taxon>Pectinoidea</taxon>
        <taxon>Pectinidae</taxon>
        <taxon>Mizuhopecten</taxon>
    </lineage>
</organism>